<dbReference type="InterPro" id="IPR013078">
    <property type="entry name" value="His_Pase_superF_clade-1"/>
</dbReference>
<keyword evidence="5" id="KW-1185">Reference proteome</keyword>
<dbReference type="InterPro" id="IPR001345">
    <property type="entry name" value="PG/BPGM_mutase_AS"/>
</dbReference>
<dbReference type="GO" id="GO:0045820">
    <property type="term" value="P:negative regulation of glycolytic process"/>
    <property type="evidence" value="ECO:0007669"/>
    <property type="project" value="TreeGrafter"/>
</dbReference>
<dbReference type="AlphaFoldDB" id="A0A1Y2EL21"/>
<protein>
    <submittedName>
        <fullName evidence="4">Histidine phosphatase superfamily</fullName>
    </submittedName>
</protein>
<dbReference type="InterPro" id="IPR051695">
    <property type="entry name" value="Phosphoglycerate_Mutase"/>
</dbReference>
<dbReference type="Pfam" id="PF00300">
    <property type="entry name" value="His_Phos_1"/>
    <property type="match status" value="1"/>
</dbReference>
<gene>
    <name evidence="4" type="ORF">BCR35DRAFT_307796</name>
</gene>
<keyword evidence="1" id="KW-0378">Hydrolase</keyword>
<dbReference type="FunCoup" id="A0A1Y2EL21">
    <property type="interactions" value="298"/>
</dbReference>
<dbReference type="Proteomes" id="UP000193467">
    <property type="component" value="Unassembled WGS sequence"/>
</dbReference>
<name>A0A1Y2EL21_9BASI</name>
<evidence type="ECO:0000313" key="4">
    <source>
        <dbReference type="EMBL" id="ORY72239.1"/>
    </source>
</evidence>
<feature type="binding site" evidence="3">
    <location>
        <position position="62"/>
    </location>
    <ligand>
        <name>substrate</name>
    </ligand>
</feature>
<proteinExistence type="predicted"/>
<accession>A0A1Y2EL21</accession>
<dbReference type="InParanoid" id="A0A1Y2EL21"/>
<dbReference type="SMART" id="SM00855">
    <property type="entry name" value="PGAM"/>
    <property type="match status" value="1"/>
</dbReference>
<dbReference type="Gene3D" id="3.40.50.1240">
    <property type="entry name" value="Phosphoglycerate mutase-like"/>
    <property type="match status" value="1"/>
</dbReference>
<sequence length="235" mass="26343">MTRRAIITIVRHGETDHNRAKIIQGHLDTPLNPEGEAQAVVVARFLGQTVKFEETWSSDLQRARKTAEAIASQQTDGVELQIDERIRERFLGELQGKHRASAPPSAHQTIEPGPVLSRRLMSFWDEKLASLPSLSSPSDPPTQILLVSHGGAIRHLIEDLVVARKQDYAIDLQTTDEETLREGIMRRIGNCCVTEVHVEEVEGKWVGRLTKYADEEHFVESSRAPSRTGNEDVID</sequence>
<dbReference type="SUPFAM" id="SSF53254">
    <property type="entry name" value="Phosphoglycerate mutase-like"/>
    <property type="match status" value="1"/>
</dbReference>
<evidence type="ECO:0000256" key="1">
    <source>
        <dbReference type="ARBA" id="ARBA00022801"/>
    </source>
</evidence>
<dbReference type="STRING" id="106004.A0A1Y2EL21"/>
<dbReference type="OrthoDB" id="354304at2759"/>
<dbReference type="GO" id="GO:0005829">
    <property type="term" value="C:cytosol"/>
    <property type="evidence" value="ECO:0007669"/>
    <property type="project" value="TreeGrafter"/>
</dbReference>
<feature type="active site" description="Tele-phosphohistidine intermediate" evidence="2">
    <location>
        <position position="12"/>
    </location>
</feature>
<comment type="caution">
    <text evidence="4">The sequence shown here is derived from an EMBL/GenBank/DDBJ whole genome shotgun (WGS) entry which is preliminary data.</text>
</comment>
<evidence type="ECO:0000256" key="2">
    <source>
        <dbReference type="PIRSR" id="PIRSR613078-1"/>
    </source>
</evidence>
<organism evidence="4 5">
    <name type="scientific">Leucosporidium creatinivorum</name>
    <dbReference type="NCBI Taxonomy" id="106004"/>
    <lineage>
        <taxon>Eukaryota</taxon>
        <taxon>Fungi</taxon>
        <taxon>Dikarya</taxon>
        <taxon>Basidiomycota</taxon>
        <taxon>Pucciniomycotina</taxon>
        <taxon>Microbotryomycetes</taxon>
        <taxon>Leucosporidiales</taxon>
        <taxon>Leucosporidium</taxon>
    </lineage>
</organism>
<evidence type="ECO:0000313" key="5">
    <source>
        <dbReference type="Proteomes" id="UP000193467"/>
    </source>
</evidence>
<dbReference type="GO" id="GO:0043456">
    <property type="term" value="P:regulation of pentose-phosphate shunt"/>
    <property type="evidence" value="ECO:0007669"/>
    <property type="project" value="TreeGrafter"/>
</dbReference>
<feature type="active site" description="Proton donor/acceptor" evidence="2">
    <location>
        <position position="88"/>
    </location>
</feature>
<dbReference type="EMBL" id="MCGR01000053">
    <property type="protein sequence ID" value="ORY72239.1"/>
    <property type="molecule type" value="Genomic_DNA"/>
</dbReference>
<dbReference type="PANTHER" id="PTHR46517:SF1">
    <property type="entry name" value="FRUCTOSE-2,6-BISPHOSPHATASE TIGAR"/>
    <property type="match status" value="1"/>
</dbReference>
<reference evidence="4 5" key="1">
    <citation type="submission" date="2016-07" db="EMBL/GenBank/DDBJ databases">
        <title>Pervasive Adenine N6-methylation of Active Genes in Fungi.</title>
        <authorList>
            <consortium name="DOE Joint Genome Institute"/>
            <person name="Mondo S.J."/>
            <person name="Dannebaum R.O."/>
            <person name="Kuo R.C."/>
            <person name="Labutti K."/>
            <person name="Haridas S."/>
            <person name="Kuo A."/>
            <person name="Salamov A."/>
            <person name="Ahrendt S.R."/>
            <person name="Lipzen A."/>
            <person name="Sullivan W."/>
            <person name="Andreopoulos W.B."/>
            <person name="Clum A."/>
            <person name="Lindquist E."/>
            <person name="Daum C."/>
            <person name="Ramamoorthy G.K."/>
            <person name="Gryganskyi A."/>
            <person name="Culley D."/>
            <person name="Magnuson J.K."/>
            <person name="James T.Y."/>
            <person name="O'Malley M.A."/>
            <person name="Stajich J.E."/>
            <person name="Spatafora J.W."/>
            <person name="Visel A."/>
            <person name="Grigoriev I.V."/>
        </authorList>
    </citation>
    <scope>NUCLEOTIDE SEQUENCE [LARGE SCALE GENOMIC DNA]</scope>
    <source>
        <strain evidence="4 5">62-1032</strain>
    </source>
</reference>
<dbReference type="InterPro" id="IPR029033">
    <property type="entry name" value="His_PPase_superfam"/>
</dbReference>
<feature type="binding site" evidence="3">
    <location>
        <begin position="11"/>
        <end position="18"/>
    </location>
    <ligand>
        <name>substrate</name>
    </ligand>
</feature>
<dbReference type="GO" id="GO:0004331">
    <property type="term" value="F:fructose-2,6-bisphosphate 2-phosphatase activity"/>
    <property type="evidence" value="ECO:0007669"/>
    <property type="project" value="TreeGrafter"/>
</dbReference>
<dbReference type="PROSITE" id="PS00175">
    <property type="entry name" value="PG_MUTASE"/>
    <property type="match status" value="1"/>
</dbReference>
<dbReference type="CDD" id="cd07067">
    <property type="entry name" value="HP_PGM_like"/>
    <property type="match status" value="1"/>
</dbReference>
<dbReference type="PANTHER" id="PTHR46517">
    <property type="entry name" value="FRUCTOSE-2,6-BISPHOSPHATASE TIGAR"/>
    <property type="match status" value="1"/>
</dbReference>
<evidence type="ECO:0000256" key="3">
    <source>
        <dbReference type="PIRSR" id="PIRSR613078-2"/>
    </source>
</evidence>